<dbReference type="InterPro" id="IPR008496">
    <property type="entry name" value="TMEM222/RTE1"/>
</dbReference>
<evidence type="ECO:0000313" key="1">
    <source>
        <dbReference type="EMBL" id="KAF6034367.1"/>
    </source>
</evidence>
<dbReference type="EMBL" id="VXIV02001094">
    <property type="protein sequence ID" value="KAF6034367.1"/>
    <property type="molecule type" value="Genomic_DNA"/>
</dbReference>
<protein>
    <submittedName>
        <fullName evidence="1">TMEM222</fullName>
    </submittedName>
</protein>
<reference evidence="1" key="1">
    <citation type="submission" date="2020-06" db="EMBL/GenBank/DDBJ databases">
        <title>Draft genome of Bugula neritina, a colonial animal packing powerful symbionts and potential medicines.</title>
        <authorList>
            <person name="Rayko M."/>
        </authorList>
    </citation>
    <scope>NUCLEOTIDE SEQUENCE [LARGE SCALE GENOMIC DNA]</scope>
    <source>
        <strain evidence="1">Kwan_BN1</strain>
    </source>
</reference>
<comment type="caution">
    <text evidence="1">The sequence shown here is derived from an EMBL/GenBank/DDBJ whole genome shotgun (WGS) entry which is preliminary data.</text>
</comment>
<proteinExistence type="predicted"/>
<dbReference type="Proteomes" id="UP000593567">
    <property type="component" value="Unassembled WGS sequence"/>
</dbReference>
<dbReference type="PANTHER" id="PTHR20921">
    <property type="entry name" value="TRANSMEMBRANE PROTEIN 222"/>
    <property type="match status" value="1"/>
</dbReference>
<keyword evidence="2" id="KW-1185">Reference proteome</keyword>
<name>A0A7J7K7Y6_BUGNE</name>
<dbReference type="PANTHER" id="PTHR20921:SF0">
    <property type="entry name" value="TRANSMEMBRANE PROTEIN 222"/>
    <property type="match status" value="1"/>
</dbReference>
<organism evidence="1 2">
    <name type="scientific">Bugula neritina</name>
    <name type="common">Brown bryozoan</name>
    <name type="synonym">Sertularia neritina</name>
    <dbReference type="NCBI Taxonomy" id="10212"/>
    <lineage>
        <taxon>Eukaryota</taxon>
        <taxon>Metazoa</taxon>
        <taxon>Spiralia</taxon>
        <taxon>Lophotrochozoa</taxon>
        <taxon>Bryozoa</taxon>
        <taxon>Gymnolaemata</taxon>
        <taxon>Cheilostomatida</taxon>
        <taxon>Flustrina</taxon>
        <taxon>Buguloidea</taxon>
        <taxon>Bugulidae</taxon>
        <taxon>Bugula</taxon>
    </lineage>
</organism>
<gene>
    <name evidence="1" type="ORF">EB796_007330</name>
</gene>
<dbReference type="Pfam" id="PF05608">
    <property type="entry name" value="RTE1"/>
    <property type="match status" value="2"/>
</dbReference>
<dbReference type="AlphaFoldDB" id="A0A7J7K7Y6"/>
<accession>A0A7J7K7Y6</accession>
<evidence type="ECO:0000313" key="2">
    <source>
        <dbReference type="Proteomes" id="UP000593567"/>
    </source>
</evidence>
<dbReference type="OrthoDB" id="267284at2759"/>
<sequence>MDEKTKISPVSSDLQLYRDTMHVDPKINTRASKFPYCIVWTPLPLITWILPFIGHMGIGTTQGIIRDFAGPYYVSEDDMAFGKPTKYWQLDVDSVGYDVWDRAVYEASEIYKGRMHNLCCDNCHSHVAMALNNMRYKGSQSWNMVKLCFLMLWHGKYVNADLLEECDFLFLPSQMQLDWCNLLWFYKNLAPILSIGRRHCDSGSSPPSHLEYK</sequence>